<feature type="transmembrane region" description="Helical" evidence="6">
    <location>
        <begin position="242"/>
        <end position="261"/>
    </location>
</feature>
<evidence type="ECO:0000256" key="3">
    <source>
        <dbReference type="ARBA" id="ARBA00022692"/>
    </source>
</evidence>
<evidence type="ECO:0000313" key="7">
    <source>
        <dbReference type="EMBL" id="PJF35558.1"/>
    </source>
</evidence>
<feature type="transmembrane region" description="Helical" evidence="6">
    <location>
        <begin position="148"/>
        <end position="165"/>
    </location>
</feature>
<dbReference type="AlphaFoldDB" id="A0A2M8PDE7"/>
<dbReference type="Proteomes" id="UP000229681">
    <property type="component" value="Unassembled WGS sequence"/>
</dbReference>
<dbReference type="GO" id="GO:0005886">
    <property type="term" value="C:plasma membrane"/>
    <property type="evidence" value="ECO:0007669"/>
    <property type="project" value="UniProtKB-SubCell"/>
</dbReference>
<name>A0A2M8PDE7_9CHLR</name>
<evidence type="ECO:0000256" key="6">
    <source>
        <dbReference type="SAM" id="Phobius"/>
    </source>
</evidence>
<evidence type="ECO:0000256" key="1">
    <source>
        <dbReference type="ARBA" id="ARBA00004651"/>
    </source>
</evidence>
<feature type="transmembrane region" description="Helical" evidence="6">
    <location>
        <begin position="37"/>
        <end position="56"/>
    </location>
</feature>
<feature type="transmembrane region" description="Helical" evidence="6">
    <location>
        <begin position="107"/>
        <end position="136"/>
    </location>
</feature>
<accession>A0A2M8PDE7</accession>
<dbReference type="PANTHER" id="PTHR39087">
    <property type="entry name" value="UPF0104 MEMBRANE PROTEIN MJ1595"/>
    <property type="match status" value="1"/>
</dbReference>
<feature type="transmembrane region" description="Helical" evidence="6">
    <location>
        <begin position="171"/>
        <end position="190"/>
    </location>
</feature>
<gene>
    <name evidence="7" type="ORF">CUN49_09925</name>
</gene>
<keyword evidence="2" id="KW-1003">Cell membrane</keyword>
<dbReference type="InterPro" id="IPR022791">
    <property type="entry name" value="L-PG_synthase/AglD"/>
</dbReference>
<sequence>MKRWQSLILGVVISVATLAYALNGNDLSKIGDELARGNYLWIIPCSALIGLGLWFRGLRWRFLLNERITALHSFHITNISYFLNAWLPLRLGEVARAYLVTRLKPPIAMFTALSSVVVERLIDLLAVVILVVLAVLLTEVPSEVQASAQLIGVVSVLGIFVLAFFAARRQLAHAILSVFLKFLPFLERLGMRSLVDKVLDGIAPLGSARGVSYAVWWSLWSWVASIVAGYVLLFAFYDQPNWAAALLMIAAAALAVALPAVPGSVGPFEAAIIVGLQLSGMVDPANGLPQERAFAFAVVL</sequence>
<dbReference type="Pfam" id="PF03706">
    <property type="entry name" value="LPG_synthase_TM"/>
    <property type="match status" value="1"/>
</dbReference>
<evidence type="ECO:0000313" key="8">
    <source>
        <dbReference type="Proteomes" id="UP000229681"/>
    </source>
</evidence>
<proteinExistence type="predicted"/>
<evidence type="ECO:0000256" key="2">
    <source>
        <dbReference type="ARBA" id="ARBA00022475"/>
    </source>
</evidence>
<dbReference type="NCBIfam" id="TIGR00374">
    <property type="entry name" value="flippase-like domain"/>
    <property type="match status" value="1"/>
</dbReference>
<evidence type="ECO:0008006" key="9">
    <source>
        <dbReference type="Google" id="ProtNLM"/>
    </source>
</evidence>
<comment type="caution">
    <text evidence="7">The sequence shown here is derived from an EMBL/GenBank/DDBJ whole genome shotgun (WGS) entry which is preliminary data.</text>
</comment>
<protein>
    <recommendedName>
        <fullName evidence="9">TIGR00374 family protein</fullName>
    </recommendedName>
</protein>
<dbReference type="PANTHER" id="PTHR39087:SF2">
    <property type="entry name" value="UPF0104 MEMBRANE PROTEIN MJ1595"/>
    <property type="match status" value="1"/>
</dbReference>
<organism evidence="7 8">
    <name type="scientific">Candidatus Thermofonsia Clade 1 bacterium</name>
    <dbReference type="NCBI Taxonomy" id="2364210"/>
    <lineage>
        <taxon>Bacteria</taxon>
        <taxon>Bacillati</taxon>
        <taxon>Chloroflexota</taxon>
        <taxon>Candidatus Thermofontia</taxon>
        <taxon>Candidatus Thermofonsia Clade 1</taxon>
    </lineage>
</organism>
<evidence type="ECO:0000256" key="4">
    <source>
        <dbReference type="ARBA" id="ARBA00022989"/>
    </source>
</evidence>
<comment type="subcellular location">
    <subcellularLocation>
        <location evidence="1">Cell membrane</location>
        <topology evidence="1">Multi-pass membrane protein</topology>
    </subcellularLocation>
</comment>
<keyword evidence="4 6" id="KW-1133">Transmembrane helix</keyword>
<feature type="non-terminal residue" evidence="7">
    <location>
        <position position="300"/>
    </location>
</feature>
<evidence type="ECO:0000256" key="5">
    <source>
        <dbReference type="ARBA" id="ARBA00023136"/>
    </source>
</evidence>
<keyword evidence="5 6" id="KW-0472">Membrane</keyword>
<reference evidence="7 8" key="1">
    <citation type="submission" date="2017-11" db="EMBL/GenBank/DDBJ databases">
        <title>Evolution of Phototrophy in the Chloroflexi Phylum Driven by Horizontal Gene Transfer.</title>
        <authorList>
            <person name="Ward L.M."/>
            <person name="Hemp J."/>
            <person name="Shih P.M."/>
            <person name="Mcglynn S.E."/>
            <person name="Fischer W."/>
        </authorList>
    </citation>
    <scope>NUCLEOTIDE SEQUENCE [LARGE SCALE GENOMIC DNA]</scope>
    <source>
        <strain evidence="7">JP3_13</strain>
    </source>
</reference>
<feature type="transmembrane region" description="Helical" evidence="6">
    <location>
        <begin position="211"/>
        <end position="236"/>
    </location>
</feature>
<dbReference type="EMBL" id="PGTM01000138">
    <property type="protein sequence ID" value="PJF35558.1"/>
    <property type="molecule type" value="Genomic_DNA"/>
</dbReference>
<keyword evidence="3 6" id="KW-0812">Transmembrane</keyword>